<proteinExistence type="predicted"/>
<accession>A0A0F7RY99</accession>
<evidence type="ECO:0000313" key="3">
    <source>
        <dbReference type="EMBL" id="CDS01475.1"/>
    </source>
</evidence>
<evidence type="ECO:0000313" key="4">
    <source>
        <dbReference type="Proteomes" id="UP000242770"/>
    </source>
</evidence>
<keyword evidence="1" id="KW-0175">Coiled coil</keyword>
<keyword evidence="4" id="KW-1185">Reference proteome</keyword>
<name>A0A0F7RY99_9BASI</name>
<dbReference type="AlphaFoldDB" id="A0A0F7RY99"/>
<dbReference type="EMBL" id="CCFA01003985">
    <property type="protein sequence ID" value="CDS01475.1"/>
    <property type="molecule type" value="Genomic_DNA"/>
</dbReference>
<feature type="coiled-coil region" evidence="1">
    <location>
        <begin position="174"/>
        <end position="204"/>
    </location>
</feature>
<evidence type="ECO:0000256" key="2">
    <source>
        <dbReference type="SAM" id="MobiDB-lite"/>
    </source>
</evidence>
<protein>
    <submittedName>
        <fullName evidence="3">Uncharacterized protein</fullName>
    </submittedName>
</protein>
<feature type="compositionally biased region" description="Low complexity" evidence="2">
    <location>
        <begin position="236"/>
        <end position="267"/>
    </location>
</feature>
<organism evidence="3 4">
    <name type="scientific">Sporisorium scitamineum</name>
    <dbReference type="NCBI Taxonomy" id="49012"/>
    <lineage>
        <taxon>Eukaryota</taxon>
        <taxon>Fungi</taxon>
        <taxon>Dikarya</taxon>
        <taxon>Basidiomycota</taxon>
        <taxon>Ustilaginomycotina</taxon>
        <taxon>Ustilaginomycetes</taxon>
        <taxon>Ustilaginales</taxon>
        <taxon>Ustilaginaceae</taxon>
        <taxon>Sporisorium</taxon>
    </lineage>
</organism>
<gene>
    <name evidence="3" type="primary">SSCI67240.1</name>
</gene>
<reference evidence="4" key="1">
    <citation type="submission" date="2014-06" db="EMBL/GenBank/DDBJ databases">
        <authorList>
            <person name="Berkman P.J."/>
        </authorList>
    </citation>
    <scope>NUCLEOTIDE SEQUENCE [LARGE SCALE GENOMIC DNA]</scope>
</reference>
<sequence length="312" mass="34313">MNQVLRELHGLHAVIETEHARLNKYVVALEYHLYEASPPKEDANGLSASPRQKRRKMETLQGVLIVTVGCDMSEPAELTEDQCQPFADKVRNAFRRQSIMVGVNKTAPKDTHYWKSIRLYIDPKLYPIQLKLDRLDDRLALIRSTNIVLQRTPYAPSANTSLKSATDDGETASLAELHALQRKLEATQQALREERHKYRSLLAAPSAANARAGRRPVVGLGPAMLPNASQRSQMLSQTPSSPSTGSRSRSGLPSSSSSASNAAGVSSDDFALSSDGPERVSQRTLSLVNPTRVRRADPSENDGFVGDDDEEE</sequence>
<feature type="region of interest" description="Disordered" evidence="2">
    <location>
        <begin position="209"/>
        <end position="312"/>
    </location>
</feature>
<evidence type="ECO:0000256" key="1">
    <source>
        <dbReference type="SAM" id="Coils"/>
    </source>
</evidence>
<dbReference type="Proteomes" id="UP000242770">
    <property type="component" value="Unassembled WGS sequence"/>
</dbReference>